<evidence type="ECO:0000313" key="2">
    <source>
        <dbReference type="EMBL" id="GAA4647857.1"/>
    </source>
</evidence>
<name>A0ABP8UWA2_9GAMM</name>
<evidence type="ECO:0008006" key="4">
    <source>
        <dbReference type="Google" id="ProtNLM"/>
    </source>
</evidence>
<dbReference type="Proteomes" id="UP001500604">
    <property type="component" value="Unassembled WGS sequence"/>
</dbReference>
<dbReference type="PANTHER" id="PTHR39327:SF1">
    <property type="entry name" value="BLR5470 PROTEIN"/>
    <property type="match status" value="1"/>
</dbReference>
<feature type="compositionally biased region" description="Basic and acidic residues" evidence="1">
    <location>
        <begin position="24"/>
        <end position="47"/>
    </location>
</feature>
<dbReference type="SUPFAM" id="SSF54001">
    <property type="entry name" value="Cysteine proteinases"/>
    <property type="match status" value="1"/>
</dbReference>
<comment type="caution">
    <text evidence="2">The sequence shown here is derived from an EMBL/GenBank/DDBJ whole genome shotgun (WGS) entry which is preliminary data.</text>
</comment>
<dbReference type="RefSeq" id="WP_345192767.1">
    <property type="nucleotide sequence ID" value="NZ_BAABFL010000007.1"/>
</dbReference>
<organism evidence="2 3">
    <name type="scientific">Kistimonas scapharcae</name>
    <dbReference type="NCBI Taxonomy" id="1036133"/>
    <lineage>
        <taxon>Bacteria</taxon>
        <taxon>Pseudomonadati</taxon>
        <taxon>Pseudomonadota</taxon>
        <taxon>Gammaproteobacteria</taxon>
        <taxon>Oceanospirillales</taxon>
        <taxon>Endozoicomonadaceae</taxon>
        <taxon>Kistimonas</taxon>
    </lineage>
</organism>
<dbReference type="Gene3D" id="3.10.620.30">
    <property type="match status" value="1"/>
</dbReference>
<evidence type="ECO:0000313" key="3">
    <source>
        <dbReference type="Proteomes" id="UP001500604"/>
    </source>
</evidence>
<sequence>MSGTQRTSGQGTQSNLLNTQSESTKNKKPVERKHADEFSRYLGKDQEPPAESSPSAISKPGQASQAAKPVPDQVFMVNNMVNKNFHYVRDSRQFQTTDYWQTPEEMKQNMAGDCEDFALLKYQILQERGVSEDRLSLAYGKLNGEGHLITLYKDNEGHEHVLDNAASDIQTVEERDDLRVLVRFKMEDVSYGKDGWLKVLEKIRSRAD</sequence>
<reference evidence="3" key="1">
    <citation type="journal article" date="2019" name="Int. J. Syst. Evol. Microbiol.">
        <title>The Global Catalogue of Microorganisms (GCM) 10K type strain sequencing project: providing services to taxonomists for standard genome sequencing and annotation.</title>
        <authorList>
            <consortium name="The Broad Institute Genomics Platform"/>
            <consortium name="The Broad Institute Genome Sequencing Center for Infectious Disease"/>
            <person name="Wu L."/>
            <person name="Ma J."/>
        </authorList>
    </citation>
    <scope>NUCLEOTIDE SEQUENCE [LARGE SCALE GENOMIC DNA]</scope>
    <source>
        <strain evidence="3">JCM 17805</strain>
    </source>
</reference>
<dbReference type="Pfam" id="PF06035">
    <property type="entry name" value="Peptidase_C93"/>
    <property type="match status" value="1"/>
</dbReference>
<evidence type="ECO:0000256" key="1">
    <source>
        <dbReference type="SAM" id="MobiDB-lite"/>
    </source>
</evidence>
<feature type="region of interest" description="Disordered" evidence="1">
    <location>
        <begin position="1"/>
        <end position="68"/>
    </location>
</feature>
<dbReference type="EMBL" id="BAABFL010000007">
    <property type="protein sequence ID" value="GAA4647857.1"/>
    <property type="molecule type" value="Genomic_DNA"/>
</dbReference>
<accession>A0ABP8UWA2</accession>
<gene>
    <name evidence="2" type="ORF">GCM10023116_01190</name>
</gene>
<keyword evidence="3" id="KW-1185">Reference proteome</keyword>
<feature type="compositionally biased region" description="Polar residues" evidence="1">
    <location>
        <begin position="1"/>
        <end position="23"/>
    </location>
</feature>
<protein>
    <recommendedName>
        <fullName evidence="4">Transglutaminase-like domain-containing protein</fullName>
    </recommendedName>
</protein>
<dbReference type="InterPro" id="IPR038765">
    <property type="entry name" value="Papain-like_cys_pep_sf"/>
</dbReference>
<dbReference type="InterPro" id="IPR010319">
    <property type="entry name" value="Transglutaminase-like_Cys_pept"/>
</dbReference>
<dbReference type="PANTHER" id="PTHR39327">
    <property type="match status" value="1"/>
</dbReference>
<proteinExistence type="predicted"/>